<name>A0A3D8T2D9_9EURO</name>
<organism evidence="2 3">
    <name type="scientific">Aspergillus mulundensis</name>
    <dbReference type="NCBI Taxonomy" id="1810919"/>
    <lineage>
        <taxon>Eukaryota</taxon>
        <taxon>Fungi</taxon>
        <taxon>Dikarya</taxon>
        <taxon>Ascomycota</taxon>
        <taxon>Pezizomycotina</taxon>
        <taxon>Eurotiomycetes</taxon>
        <taxon>Eurotiomycetidae</taxon>
        <taxon>Eurotiales</taxon>
        <taxon>Aspergillaceae</taxon>
        <taxon>Aspergillus</taxon>
        <taxon>Aspergillus subgen. Nidulantes</taxon>
    </lineage>
</organism>
<feature type="region of interest" description="Disordered" evidence="1">
    <location>
        <begin position="1"/>
        <end position="41"/>
    </location>
</feature>
<protein>
    <submittedName>
        <fullName evidence="2">Uncharacterized protein</fullName>
    </submittedName>
</protein>
<dbReference type="OrthoDB" id="5620at2759"/>
<feature type="compositionally biased region" description="Basic residues" evidence="1">
    <location>
        <begin position="25"/>
        <end position="41"/>
    </location>
</feature>
<dbReference type="Proteomes" id="UP000256690">
    <property type="component" value="Unassembled WGS sequence"/>
</dbReference>
<proteinExistence type="predicted"/>
<dbReference type="GeneID" id="38110396"/>
<keyword evidence="3" id="KW-1185">Reference proteome</keyword>
<accession>A0A3D8T2D9</accession>
<gene>
    <name evidence="2" type="ORF">DSM5745_00026</name>
</gene>
<feature type="compositionally biased region" description="Polar residues" evidence="1">
    <location>
        <begin position="9"/>
        <end position="23"/>
    </location>
</feature>
<dbReference type="AlphaFoldDB" id="A0A3D8T2D9"/>
<evidence type="ECO:0000256" key="1">
    <source>
        <dbReference type="SAM" id="MobiDB-lite"/>
    </source>
</evidence>
<reference evidence="2 3" key="1">
    <citation type="journal article" date="2018" name="IMA Fungus">
        <title>IMA Genome-F 9: Draft genome sequence of Annulohypoxylon stygium, Aspergillus mulundensis, Berkeleyomyces basicola (syn. Thielaviopsis basicola), Ceratocystis smalleyi, two Cercospora beticola strains, Coleophoma cylindrospora, Fusarium fracticaudum, Phialophora cf. hyalina, and Morchella septimelata.</title>
        <authorList>
            <person name="Wingfield B.D."/>
            <person name="Bills G.F."/>
            <person name="Dong Y."/>
            <person name="Huang W."/>
            <person name="Nel W.J."/>
            <person name="Swalarsk-Parry B.S."/>
            <person name="Vaghefi N."/>
            <person name="Wilken P.M."/>
            <person name="An Z."/>
            <person name="de Beer Z.W."/>
            <person name="De Vos L."/>
            <person name="Chen L."/>
            <person name="Duong T.A."/>
            <person name="Gao Y."/>
            <person name="Hammerbacher A."/>
            <person name="Kikkert J.R."/>
            <person name="Li Y."/>
            <person name="Li H."/>
            <person name="Li K."/>
            <person name="Li Q."/>
            <person name="Liu X."/>
            <person name="Ma X."/>
            <person name="Naidoo K."/>
            <person name="Pethybridge S.J."/>
            <person name="Sun J."/>
            <person name="Steenkamp E.T."/>
            <person name="van der Nest M.A."/>
            <person name="van Wyk S."/>
            <person name="Wingfield M.J."/>
            <person name="Xiong C."/>
            <person name="Yue Q."/>
            <person name="Zhang X."/>
        </authorList>
    </citation>
    <scope>NUCLEOTIDE SEQUENCE [LARGE SCALE GENOMIC DNA]</scope>
    <source>
        <strain evidence="2 3">DSM 5745</strain>
    </source>
</reference>
<evidence type="ECO:0000313" key="2">
    <source>
        <dbReference type="EMBL" id="RDW92704.1"/>
    </source>
</evidence>
<dbReference type="STRING" id="1810919.A0A3D8T2D9"/>
<evidence type="ECO:0000313" key="3">
    <source>
        <dbReference type="Proteomes" id="UP000256690"/>
    </source>
</evidence>
<comment type="caution">
    <text evidence="2">The sequence shown here is derived from an EMBL/GenBank/DDBJ whole genome shotgun (WGS) entry which is preliminary data.</text>
</comment>
<dbReference type="RefSeq" id="XP_026607887.1">
    <property type="nucleotide sequence ID" value="XM_026742042.1"/>
</dbReference>
<sequence length="224" mass="25733">MPAQKLQFIHSTSAPQADPTASQRRLARSHAARSTHAKERRLRTMQYQAQKAEKAREAARRAPAPVHTAGFEHGLTPQPNHILSYHRRDPFASSVRSLGPMEQMLFDHYITVVIPLMRCNALDSHFARNMTLAWIPLALSEEGLLNILFLASSRHLNECYRQRQQAPFHRMAFQYKLHLLRSLREAIDVETPRFTDMTVLKAIMLAYDEDGTDKDSSGRMMRRS</sequence>
<dbReference type="EMBL" id="PVWQ01000001">
    <property type="protein sequence ID" value="RDW92704.1"/>
    <property type="molecule type" value="Genomic_DNA"/>
</dbReference>